<comment type="similarity">
    <text evidence="1">Belongs to the arrestin family.</text>
</comment>
<dbReference type="AlphaFoldDB" id="A0A813PQD5"/>
<dbReference type="InterPro" id="IPR050357">
    <property type="entry name" value="Arrestin_domain-protein"/>
</dbReference>
<dbReference type="Gene3D" id="2.60.40.640">
    <property type="match status" value="2"/>
</dbReference>
<dbReference type="InterPro" id="IPR014756">
    <property type="entry name" value="Ig_E-set"/>
</dbReference>
<dbReference type="GO" id="GO:0005737">
    <property type="term" value="C:cytoplasm"/>
    <property type="evidence" value="ECO:0007669"/>
    <property type="project" value="TreeGrafter"/>
</dbReference>
<evidence type="ECO:0000313" key="4">
    <source>
        <dbReference type="Proteomes" id="UP000663879"/>
    </source>
</evidence>
<dbReference type="Pfam" id="PF00339">
    <property type="entry name" value="Arrestin_N"/>
    <property type="match status" value="1"/>
</dbReference>
<sequence length="328" mass="37302">MEKIEKFSIYLNKPNFTYLPGEHVTGIVRFRLNEASSVNVIKINLNGGAIVNWTEEDTDSDGNKQSNSYSVDETYINKDIILATQKNSNKLYLEINEYDFPFDFVLPNYLPYSIYDSNGQIYYLLTALIDIPWSSNIKTKLRINIAHSFDLNSNPSLRHGYEVETLCCGPSKSNPILIKISTLKCGYVPGERINFSILLKNFGSRKIDLIEVKFDKCYFYVNSKTNWSINISKIMLAGSIRSGEKKAWNNLELLIPNILSTLPGHIIQIKYFLIFSIKTSCLTFTKEVKIPIVIGTIPFNNSNPPIVSYPSLESSPPPYNQISNYPKC</sequence>
<dbReference type="PANTHER" id="PTHR11188">
    <property type="entry name" value="ARRESTIN DOMAIN CONTAINING PROTEIN"/>
    <property type="match status" value="1"/>
</dbReference>
<dbReference type="PANTHER" id="PTHR11188:SF176">
    <property type="entry name" value="ARRESTIN DOMAIN-CONTAINING PROTEIN 1"/>
    <property type="match status" value="1"/>
</dbReference>
<accession>A0A813PQD5</accession>
<name>A0A813PQD5_9BILA</name>
<proteinExistence type="inferred from homology"/>
<dbReference type="SUPFAM" id="SSF81296">
    <property type="entry name" value="E set domains"/>
    <property type="match status" value="2"/>
</dbReference>
<gene>
    <name evidence="3" type="ORF">OXX778_LOCUS4307</name>
</gene>
<evidence type="ECO:0000313" key="3">
    <source>
        <dbReference type="EMBL" id="CAF0758598.1"/>
    </source>
</evidence>
<reference evidence="3" key="1">
    <citation type="submission" date="2021-02" db="EMBL/GenBank/DDBJ databases">
        <authorList>
            <person name="Nowell W R."/>
        </authorList>
    </citation>
    <scope>NUCLEOTIDE SEQUENCE</scope>
    <source>
        <strain evidence="3">Ploen Becks lab</strain>
    </source>
</reference>
<evidence type="ECO:0000259" key="2">
    <source>
        <dbReference type="SMART" id="SM01017"/>
    </source>
</evidence>
<dbReference type="InterPro" id="IPR014752">
    <property type="entry name" value="Arrestin-like_C"/>
</dbReference>
<comment type="caution">
    <text evidence="3">The sequence shown here is derived from an EMBL/GenBank/DDBJ whole genome shotgun (WGS) entry which is preliminary data.</text>
</comment>
<organism evidence="3 4">
    <name type="scientific">Brachionus calyciflorus</name>
    <dbReference type="NCBI Taxonomy" id="104777"/>
    <lineage>
        <taxon>Eukaryota</taxon>
        <taxon>Metazoa</taxon>
        <taxon>Spiralia</taxon>
        <taxon>Gnathifera</taxon>
        <taxon>Rotifera</taxon>
        <taxon>Eurotatoria</taxon>
        <taxon>Monogononta</taxon>
        <taxon>Pseudotrocha</taxon>
        <taxon>Ploima</taxon>
        <taxon>Brachionidae</taxon>
        <taxon>Brachionus</taxon>
    </lineage>
</organism>
<protein>
    <recommendedName>
        <fullName evidence="2">Arrestin C-terminal-like domain-containing protein</fullName>
    </recommendedName>
</protein>
<dbReference type="InterPro" id="IPR011021">
    <property type="entry name" value="Arrestin-like_N"/>
</dbReference>
<feature type="domain" description="Arrestin C-terminal-like" evidence="2">
    <location>
        <begin position="172"/>
        <end position="299"/>
    </location>
</feature>
<dbReference type="SMART" id="SM01017">
    <property type="entry name" value="Arrestin_C"/>
    <property type="match status" value="1"/>
</dbReference>
<keyword evidence="4" id="KW-1185">Reference proteome</keyword>
<evidence type="ECO:0000256" key="1">
    <source>
        <dbReference type="ARBA" id="ARBA00005298"/>
    </source>
</evidence>
<dbReference type="EMBL" id="CAJNOC010000415">
    <property type="protein sequence ID" value="CAF0758598.1"/>
    <property type="molecule type" value="Genomic_DNA"/>
</dbReference>
<dbReference type="OrthoDB" id="7785529at2759"/>
<dbReference type="InterPro" id="IPR011022">
    <property type="entry name" value="Arrestin_C-like"/>
</dbReference>
<dbReference type="Pfam" id="PF02752">
    <property type="entry name" value="Arrestin_C"/>
    <property type="match status" value="1"/>
</dbReference>
<dbReference type="Proteomes" id="UP000663879">
    <property type="component" value="Unassembled WGS sequence"/>
</dbReference>
<dbReference type="GO" id="GO:0015031">
    <property type="term" value="P:protein transport"/>
    <property type="evidence" value="ECO:0007669"/>
    <property type="project" value="TreeGrafter"/>
</dbReference>